<organism evidence="3 4">
    <name type="scientific">Glycomyces albidus</name>
    <dbReference type="NCBI Taxonomy" id="2656774"/>
    <lineage>
        <taxon>Bacteria</taxon>
        <taxon>Bacillati</taxon>
        <taxon>Actinomycetota</taxon>
        <taxon>Actinomycetes</taxon>
        <taxon>Glycomycetales</taxon>
        <taxon>Glycomycetaceae</taxon>
        <taxon>Glycomyces</taxon>
    </lineage>
</organism>
<dbReference type="Proteomes" id="UP000477750">
    <property type="component" value="Unassembled WGS sequence"/>
</dbReference>
<feature type="region of interest" description="Disordered" evidence="1">
    <location>
        <begin position="68"/>
        <end position="113"/>
    </location>
</feature>
<evidence type="ECO:0000256" key="2">
    <source>
        <dbReference type="SAM" id="Phobius"/>
    </source>
</evidence>
<feature type="transmembrane region" description="Helical" evidence="2">
    <location>
        <begin position="45"/>
        <end position="63"/>
    </location>
</feature>
<evidence type="ECO:0000313" key="4">
    <source>
        <dbReference type="Proteomes" id="UP000477750"/>
    </source>
</evidence>
<keyword evidence="2" id="KW-1133">Transmembrane helix</keyword>
<gene>
    <name evidence="3" type="ORF">GFD30_06785</name>
</gene>
<comment type="caution">
    <text evidence="3">The sequence shown here is derived from an EMBL/GenBank/DDBJ whole genome shotgun (WGS) entry which is preliminary data.</text>
</comment>
<dbReference type="RefSeq" id="WP_153024420.1">
    <property type="nucleotide sequence ID" value="NZ_WIAO01000005.1"/>
</dbReference>
<proteinExistence type="predicted"/>
<sequence length="413" mass="43597">MSTPDETQFEEAFAEFAHAAELMVDPVDSAVIHGRVRRRRTTKGAMAAALAALIVAVPAAWWLQESKGDEVDLPPADETTAETTEEETASTGSDQPGEVPEGQESGGDEPVLPTFADLVGAELELPQFLPGSGEFNDACPVGPAVLADGTPDWESGEWSMPDGPVWVLKVVHTALEEGGPVQAVALLGCRPGEGLVRQAVVVAGDGDGGWEVTDEILVGDPDGFALYDIAPAATTGVLLMVLDHEPTGGGDGPVGYEIHRYRTGQDLEVVTDSAYLWGVTDIAASMETADNGDGTWTATLTVTNAGDHESHRLQVAACRDSELLDVEEVTMPLCSEDYAGVDLLDPLEPGESVTVEWTLTPAPVEEWSEDQNAAGLYLNGSVRQMVYSVDGFVYDYDPTNSGFAGSVTAEDMA</sequence>
<reference evidence="3 4" key="1">
    <citation type="submission" date="2019-10" db="EMBL/GenBank/DDBJ databases">
        <title>Glycomyces albidus sp. nov., a novel actinomycete isolated from rhizosphere soil of wheat (Triticum aestivum L.).</title>
        <authorList>
            <person name="Qian L."/>
        </authorList>
    </citation>
    <scope>NUCLEOTIDE SEQUENCE [LARGE SCALE GENOMIC DNA]</scope>
    <source>
        <strain evidence="3 4">NEAU-7082</strain>
    </source>
</reference>
<accession>A0A6L5G6K5</accession>
<dbReference type="AlphaFoldDB" id="A0A6L5G6K5"/>
<name>A0A6L5G6K5_9ACTN</name>
<evidence type="ECO:0000256" key="1">
    <source>
        <dbReference type="SAM" id="MobiDB-lite"/>
    </source>
</evidence>
<protein>
    <submittedName>
        <fullName evidence="3">Uncharacterized protein</fullName>
    </submittedName>
</protein>
<dbReference type="EMBL" id="WIAO01000005">
    <property type="protein sequence ID" value="MQM25276.1"/>
    <property type="molecule type" value="Genomic_DNA"/>
</dbReference>
<evidence type="ECO:0000313" key="3">
    <source>
        <dbReference type="EMBL" id="MQM25276.1"/>
    </source>
</evidence>
<keyword evidence="2" id="KW-0812">Transmembrane</keyword>
<feature type="compositionally biased region" description="Acidic residues" evidence="1">
    <location>
        <begin position="79"/>
        <end position="88"/>
    </location>
</feature>
<keyword evidence="2" id="KW-0472">Membrane</keyword>
<keyword evidence="4" id="KW-1185">Reference proteome</keyword>